<dbReference type="NCBIfam" id="TIGR04034">
    <property type="entry name" value="export_SdpA"/>
    <property type="match status" value="1"/>
</dbReference>
<dbReference type="InterPro" id="IPR023902">
    <property type="entry name" value="Sporulation_SdpA"/>
</dbReference>
<comment type="caution">
    <text evidence="1">The sequence shown here is derived from an EMBL/GenBank/DDBJ whole genome shotgun (WGS) entry which is preliminary data.</text>
</comment>
<dbReference type="EMBL" id="WOGU01000015">
    <property type="protein sequence ID" value="MUN64560.1"/>
    <property type="molecule type" value="Genomic_DNA"/>
</dbReference>
<dbReference type="AlphaFoldDB" id="A0A6N8GQK3"/>
<organism evidence="1 2">
    <name type="scientific">Kocuria sediminis</name>
    <dbReference type="NCBI Taxonomy" id="1038857"/>
    <lineage>
        <taxon>Bacteria</taxon>
        <taxon>Bacillati</taxon>
        <taxon>Actinomycetota</taxon>
        <taxon>Actinomycetes</taxon>
        <taxon>Micrococcales</taxon>
        <taxon>Micrococcaceae</taxon>
        <taxon>Kocuria</taxon>
    </lineage>
</organism>
<protein>
    <submittedName>
        <fullName evidence="1">SdpA family antimicrobial peptide system protein</fullName>
    </submittedName>
</protein>
<dbReference type="Pfam" id="PF17418">
    <property type="entry name" value="SdpA"/>
    <property type="match status" value="1"/>
</dbReference>
<gene>
    <name evidence="1" type="ORF">GMA12_15655</name>
</gene>
<evidence type="ECO:0000313" key="2">
    <source>
        <dbReference type="Proteomes" id="UP000436989"/>
    </source>
</evidence>
<keyword evidence="2" id="KW-1185">Reference proteome</keyword>
<name>A0A6N8GQK3_9MICC</name>
<evidence type="ECO:0000313" key="1">
    <source>
        <dbReference type="EMBL" id="MUN64560.1"/>
    </source>
</evidence>
<dbReference type="RefSeq" id="WP_156270441.1">
    <property type="nucleotide sequence ID" value="NZ_WOGU01000015.1"/>
</dbReference>
<accession>A0A6N8GQK3</accession>
<dbReference type="Proteomes" id="UP000436989">
    <property type="component" value="Unassembled WGS sequence"/>
</dbReference>
<reference evidence="1 2" key="1">
    <citation type="submission" date="2019-12" db="EMBL/GenBank/DDBJ databases">
        <authorList>
            <person name="Shi Y."/>
        </authorList>
    </citation>
    <scope>NUCLEOTIDE SEQUENCE [LARGE SCALE GENOMIC DNA]</scope>
    <source>
        <strain evidence="1 2">JCM 17929</strain>
    </source>
</reference>
<proteinExistence type="predicted"/>
<sequence>MSRRAPGGARPATGRSLLGLGALAAVLALLAVTIFFGQPSNTLATRDDSAPRRLATHFFPQAWEFFTKPPSDPEAVPYRITASGAVESMSALPQGRRENLYGLSRAQRAQGTESGYIVQQIDEWVECSASTTVACLDGAEDFPVNRVENNTPDPTMCGRVVMAETAPVPWAYRDYYDHQRVFNRVAVLEVTCRA</sequence>